<evidence type="ECO:0000313" key="2">
    <source>
        <dbReference type="EMBL" id="GGM02841.1"/>
    </source>
</evidence>
<evidence type="ECO:0000313" key="3">
    <source>
        <dbReference type="Proteomes" id="UP000655208"/>
    </source>
</evidence>
<gene>
    <name evidence="2" type="ORF">GCM10011594_23690</name>
</gene>
<reference evidence="2" key="1">
    <citation type="journal article" date="2014" name="Int. J. Syst. Evol. Microbiol.">
        <title>Complete genome sequence of Corynebacterium casei LMG S-19264T (=DSM 44701T), isolated from a smear-ripened cheese.</title>
        <authorList>
            <consortium name="US DOE Joint Genome Institute (JGI-PGF)"/>
            <person name="Walter F."/>
            <person name="Albersmeier A."/>
            <person name="Kalinowski J."/>
            <person name="Ruckert C."/>
        </authorList>
    </citation>
    <scope>NUCLEOTIDE SEQUENCE</scope>
    <source>
        <strain evidence="2">CGMCC 4.7308</strain>
    </source>
</reference>
<dbReference type="SUPFAM" id="SSF53067">
    <property type="entry name" value="Actin-like ATPase domain"/>
    <property type="match status" value="1"/>
</dbReference>
<dbReference type="Pfam" id="PF00480">
    <property type="entry name" value="ROK"/>
    <property type="match status" value="1"/>
</dbReference>
<dbReference type="AlphaFoldDB" id="A0A917SWV0"/>
<accession>A0A917SWV0</accession>
<comment type="similarity">
    <text evidence="1">Belongs to the ROK (NagC/XylR) family.</text>
</comment>
<sequence>MCDVTDDAPARRCRGAVPTRDAGCGAAAAVRRPGGVRTVDPLVVALDVGGTSIKGALVDRAGAVVAGGAWETGVPHGPDAVVRHILDAAAELAGRAPDGTAPRGAGICVPGVVDAAAGVARWAANIGWTDVPLQDLAAARLGLPVALGHDVRTAALGEGRFGAGTGDPGHPGDPGPVAAAGRTVFCVMIGTGIAGGLVRWIDGVAQVDDGDRAMAGEVGHLVVRPGGPPCGCGNRGCLEALASASRIASRYRELTGTAATARDVADRAAAGDPAAVAVWTDAVDALADALAAVTVLLDPGAVVVGGGLSLAGERLTGPLRPALVARLTFRSPPPVRLSELGDRAGVLGAAALAWQVVERGRE</sequence>
<dbReference type="GO" id="GO:0016301">
    <property type="term" value="F:kinase activity"/>
    <property type="evidence" value="ECO:0007669"/>
    <property type="project" value="UniProtKB-KW"/>
</dbReference>
<dbReference type="EMBL" id="BMNA01000004">
    <property type="protein sequence ID" value="GGM02841.1"/>
    <property type="molecule type" value="Genomic_DNA"/>
</dbReference>
<protein>
    <submittedName>
        <fullName evidence="2">Sugar kinase</fullName>
    </submittedName>
</protein>
<reference evidence="2" key="2">
    <citation type="submission" date="2020-09" db="EMBL/GenBank/DDBJ databases">
        <authorList>
            <person name="Sun Q."/>
            <person name="Zhou Y."/>
        </authorList>
    </citation>
    <scope>NUCLEOTIDE SEQUENCE</scope>
    <source>
        <strain evidence="2">CGMCC 4.7308</strain>
    </source>
</reference>
<comment type="caution">
    <text evidence="2">The sequence shown here is derived from an EMBL/GenBank/DDBJ whole genome shotgun (WGS) entry which is preliminary data.</text>
</comment>
<proteinExistence type="inferred from homology"/>
<keyword evidence="2" id="KW-0808">Transferase</keyword>
<dbReference type="InterPro" id="IPR043129">
    <property type="entry name" value="ATPase_NBD"/>
</dbReference>
<dbReference type="PANTHER" id="PTHR18964:SF149">
    <property type="entry name" value="BIFUNCTIONAL UDP-N-ACETYLGLUCOSAMINE 2-EPIMERASE_N-ACETYLMANNOSAMINE KINASE"/>
    <property type="match status" value="1"/>
</dbReference>
<dbReference type="InterPro" id="IPR000600">
    <property type="entry name" value="ROK"/>
</dbReference>
<name>A0A917SWV0_9ACTN</name>
<keyword evidence="3" id="KW-1185">Reference proteome</keyword>
<evidence type="ECO:0000256" key="1">
    <source>
        <dbReference type="ARBA" id="ARBA00006479"/>
    </source>
</evidence>
<dbReference type="Gene3D" id="3.30.420.40">
    <property type="match status" value="2"/>
</dbReference>
<keyword evidence="2" id="KW-0418">Kinase</keyword>
<organism evidence="2 3">
    <name type="scientific">Nakamurella endophytica</name>
    <dbReference type="NCBI Taxonomy" id="1748367"/>
    <lineage>
        <taxon>Bacteria</taxon>
        <taxon>Bacillati</taxon>
        <taxon>Actinomycetota</taxon>
        <taxon>Actinomycetes</taxon>
        <taxon>Nakamurellales</taxon>
        <taxon>Nakamurellaceae</taxon>
        <taxon>Nakamurella</taxon>
    </lineage>
</organism>
<dbReference type="Proteomes" id="UP000655208">
    <property type="component" value="Unassembled WGS sequence"/>
</dbReference>
<dbReference type="PANTHER" id="PTHR18964">
    <property type="entry name" value="ROK (REPRESSOR, ORF, KINASE) FAMILY"/>
    <property type="match status" value="1"/>
</dbReference>